<dbReference type="InterPro" id="IPR051164">
    <property type="entry name" value="NmrA-like_oxidored"/>
</dbReference>
<keyword evidence="5" id="KW-1185">Reference proteome</keyword>
<evidence type="ECO:0000313" key="4">
    <source>
        <dbReference type="EMBL" id="GAA2986161.1"/>
    </source>
</evidence>
<dbReference type="Gene3D" id="3.40.50.720">
    <property type="entry name" value="NAD(P)-binding Rossmann-like Domain"/>
    <property type="match status" value="1"/>
</dbReference>
<name>A0ABN2SQE5_9ACTN</name>
<keyword evidence="2" id="KW-0521">NADP</keyword>
<gene>
    <name evidence="4" type="ORF">GCM10017559_02210</name>
</gene>
<dbReference type="CDD" id="cd05251">
    <property type="entry name" value="NmrA_like_SDR_a"/>
    <property type="match status" value="1"/>
</dbReference>
<evidence type="ECO:0000256" key="1">
    <source>
        <dbReference type="ARBA" id="ARBA00006328"/>
    </source>
</evidence>
<comment type="similarity">
    <text evidence="1">Belongs to the NmrA-type oxidoreductase family.</text>
</comment>
<dbReference type="SUPFAM" id="SSF51735">
    <property type="entry name" value="NAD(P)-binding Rossmann-fold domains"/>
    <property type="match status" value="1"/>
</dbReference>
<dbReference type="RefSeq" id="WP_344886992.1">
    <property type="nucleotide sequence ID" value="NZ_BAAAWD010000002.1"/>
</dbReference>
<reference evidence="4 5" key="1">
    <citation type="journal article" date="2019" name="Int. J. Syst. Evol. Microbiol.">
        <title>The Global Catalogue of Microorganisms (GCM) 10K type strain sequencing project: providing services to taxonomists for standard genome sequencing and annotation.</title>
        <authorList>
            <consortium name="The Broad Institute Genomics Platform"/>
            <consortium name="The Broad Institute Genome Sequencing Center for Infectious Disease"/>
            <person name="Wu L."/>
            <person name="Ma J."/>
        </authorList>
    </citation>
    <scope>NUCLEOTIDE SEQUENCE [LARGE SCALE GENOMIC DNA]</scope>
    <source>
        <strain evidence="4 5">JCM 3106</strain>
    </source>
</reference>
<dbReference type="InterPro" id="IPR036291">
    <property type="entry name" value="NAD(P)-bd_dom_sf"/>
</dbReference>
<feature type="domain" description="NmrA-like" evidence="3">
    <location>
        <begin position="7"/>
        <end position="260"/>
    </location>
</feature>
<dbReference type="PANTHER" id="PTHR42748:SF7">
    <property type="entry name" value="NMRA LIKE REDOX SENSOR 1-RELATED"/>
    <property type="match status" value="1"/>
</dbReference>
<dbReference type="Pfam" id="PF05368">
    <property type="entry name" value="NmrA"/>
    <property type="match status" value="1"/>
</dbReference>
<dbReference type="InterPro" id="IPR008030">
    <property type="entry name" value="NmrA-like"/>
</dbReference>
<dbReference type="Proteomes" id="UP001499930">
    <property type="component" value="Unassembled WGS sequence"/>
</dbReference>
<organism evidence="4 5">
    <name type="scientific">Streptosporangium longisporum</name>
    <dbReference type="NCBI Taxonomy" id="46187"/>
    <lineage>
        <taxon>Bacteria</taxon>
        <taxon>Bacillati</taxon>
        <taxon>Actinomycetota</taxon>
        <taxon>Actinomycetes</taxon>
        <taxon>Streptosporangiales</taxon>
        <taxon>Streptosporangiaceae</taxon>
        <taxon>Streptosporangium</taxon>
    </lineage>
</organism>
<protein>
    <submittedName>
        <fullName evidence="4">NmrA/HSCARG family protein</fullName>
    </submittedName>
</protein>
<comment type="caution">
    <text evidence="4">The sequence shown here is derived from an EMBL/GenBank/DDBJ whole genome shotgun (WGS) entry which is preliminary data.</text>
</comment>
<evidence type="ECO:0000313" key="5">
    <source>
        <dbReference type="Proteomes" id="UP001499930"/>
    </source>
</evidence>
<dbReference type="EMBL" id="BAAAWD010000002">
    <property type="protein sequence ID" value="GAA2986161.1"/>
    <property type="molecule type" value="Genomic_DNA"/>
</dbReference>
<proteinExistence type="inferred from homology"/>
<dbReference type="PANTHER" id="PTHR42748">
    <property type="entry name" value="NITROGEN METABOLITE REPRESSION PROTEIN NMRA FAMILY MEMBER"/>
    <property type="match status" value="1"/>
</dbReference>
<evidence type="ECO:0000256" key="2">
    <source>
        <dbReference type="ARBA" id="ARBA00022857"/>
    </source>
</evidence>
<sequence length="289" mass="30640">MAIDTAKPLILVTGATGNQGGAVVDALLDPPGRWRVRALTRDPAGASARALANRGVEVVAGDMRDTEALKRAMAGVHGVFGVQNSRTAGLKGEVEQGVALVRAAEASGVEHFVYTSVGGAERVRGIPHFDTKWEIERQLRAGGLPATVLRPTTFSDMFVLRGASVALGMMATAIGPVKPLQMIAVRDIGIFARMAFEKPEVFIGEALELAGDELTIGQIAAVLKAAGKPGRYLRVPKVALRAMGKEARMLFWFGESGYRADIPALRALHPGLMTLQDWLAHCASVRPAA</sequence>
<dbReference type="Gene3D" id="3.90.25.10">
    <property type="entry name" value="UDP-galactose 4-epimerase, domain 1"/>
    <property type="match status" value="1"/>
</dbReference>
<accession>A0ABN2SQE5</accession>
<evidence type="ECO:0000259" key="3">
    <source>
        <dbReference type="Pfam" id="PF05368"/>
    </source>
</evidence>